<dbReference type="GO" id="GO:0005576">
    <property type="term" value="C:extracellular region"/>
    <property type="evidence" value="ECO:0007669"/>
    <property type="project" value="UniProtKB-SubCell"/>
</dbReference>
<dbReference type="PANTHER" id="PTHR38340">
    <property type="entry name" value="S-LAYER PROTEIN"/>
    <property type="match status" value="1"/>
</dbReference>
<gene>
    <name evidence="4" type="ORF">C4900_07400</name>
</gene>
<evidence type="ECO:0000256" key="3">
    <source>
        <dbReference type="ARBA" id="ARBA00022837"/>
    </source>
</evidence>
<evidence type="ECO:0000256" key="2">
    <source>
        <dbReference type="ARBA" id="ARBA00022525"/>
    </source>
</evidence>
<dbReference type="Pfam" id="PF00353">
    <property type="entry name" value="HemolysinCabind"/>
    <property type="match status" value="29"/>
</dbReference>
<dbReference type="Proteomes" id="UP000253250">
    <property type="component" value="Unassembled WGS sequence"/>
</dbReference>
<dbReference type="EMBL" id="PSYR01000002">
    <property type="protein sequence ID" value="RCN55741.1"/>
    <property type="molecule type" value="Genomic_DNA"/>
</dbReference>
<dbReference type="RefSeq" id="WP_114282852.1">
    <property type="nucleotide sequence ID" value="NZ_PSYR01000002.1"/>
</dbReference>
<dbReference type="SUPFAM" id="SSF51120">
    <property type="entry name" value="beta-Roll"/>
    <property type="match status" value="19"/>
</dbReference>
<name>A0A368HE44_9GAMM</name>
<dbReference type="PANTHER" id="PTHR38340:SF1">
    <property type="entry name" value="S-LAYER PROTEIN"/>
    <property type="match status" value="1"/>
</dbReference>
<accession>A0A368HE44</accession>
<dbReference type="SUPFAM" id="SSF53474">
    <property type="entry name" value="alpha/beta-Hydrolases"/>
    <property type="match status" value="1"/>
</dbReference>
<protein>
    <submittedName>
        <fullName evidence="4">Uncharacterized protein</fullName>
    </submittedName>
</protein>
<dbReference type="OrthoDB" id="1676884at2"/>
<dbReference type="InterPro" id="IPR018511">
    <property type="entry name" value="Hemolysin-typ_Ca-bd_CS"/>
</dbReference>
<keyword evidence="3" id="KW-0106">Calcium</keyword>
<proteinExistence type="predicted"/>
<keyword evidence="5" id="KW-1185">Reference proteome</keyword>
<keyword evidence="2" id="KW-0964">Secreted</keyword>
<reference evidence="4 5" key="1">
    <citation type="submission" date="2018-02" db="EMBL/GenBank/DDBJ databases">
        <title>Insights into the biology of acidophilic members of the Acidiferrobacteraceae family derived from comparative genomic analyses.</title>
        <authorList>
            <person name="Issotta F."/>
            <person name="Thyssen C."/>
            <person name="Mena C."/>
            <person name="Moya A."/>
            <person name="Bellenberg S."/>
            <person name="Sproer C."/>
            <person name="Covarrubias P.C."/>
            <person name="Sand W."/>
            <person name="Quatrini R."/>
            <person name="Vera M."/>
        </authorList>
    </citation>
    <scope>NUCLEOTIDE SEQUENCE [LARGE SCALE GENOMIC DNA]</scope>
    <source>
        <strain evidence="5">m-1</strain>
    </source>
</reference>
<sequence>MATILELAELSSAVYGDTPVPMGWAPLPVTLKANSAGYYGVAYINTTTHEVVIANRGTVITNGANDVNDLYLLGVGLLPQWVLATGRPGPSSDQSDAINFAEQVNSYVNSHYPGYSLIETGHSLGGSEAQAAVAALVDSGLNTTVSAVTFQALGIGGAYYNPAKTYNVLNLNNQGDLAHFIGGTHLGTSATIAAGPTYAQDLGAFYNGFSAAVIPTPTAEVIQGAEAVGQEIHIAHKIATTVNYLASVSEGGLTAQQFENSSYMWGGTPGASISATGTLVLEDASASLTIQMQALNTEIVDLTLSGAGLPSLSSLITQEVAQMGPVSLPVQELSQPVPTGTGSTAVAASGTGNADYLTVGTPNAGNPANEFVIGLSNNSQFYYNVPANGDTAVETIQNTAVTATGAPGSVWVGSSQGLTQLTGGKPVSGSPFTWKGTNAGTQYVFAPTNAADPSIGTLTISQGLLGANSADQIVIDNFNLAAAETTKTGDLGLVFAEAVAVTADPSLAADPFRSGNYVPPNTTVAVSQGVAQSLTIDLSAPSTSAQQVTLTFTGGDLGAFALDTGSGALMPLAGGTVTLTVPAGSDRLTVGLIATQDLTTNQTLQVQAALSSNASASGAASPVGGLTLNWAAGTFTKPAPTILVQSDQSETLNVNGQSSVLTFYHASGGNVAIQAGSGSNAIGAYASGNDSITGGPGNDTIIAGNGNSVINGDGGQDIIFAGNGNNRIYAGPNGASAGVPTLAQAIAAAQSPLATSGHGTVISVGNGNNTLVGGSGHDVFLAGTGQDVIVCGSGNTDVFGGVTTYAPTSASAVAGTLSWTSNTSTSYSYDTIGSVRVNKYYGFSYYNPGYGNVPGPGSDTIFGGAGNEIFSLPTGSNYVQGGSGVMNVNMFGGSGNNTVFGGSSASAAITGGAGNDYLNGQSSNAWIDGGGGNNTIIGGTGNDTLYAGYDNTVLTYYGLPGTWASSATGNNNIQGGTGNDWIYGAGGHDTLIGGSGNDTIQAGNGTEYLVGGSGNDSLVGGSGNDTLIAGGAGSDTLVGGSKSTSSAVIYGGSGSDTIYGYHGTDTIYGGSGADLIYGGIGNETIYGGSGSDTIYAGTGIEVLYAGSGGTASAPTLLIGGAGGYNLYGGAGVAVLDAQAGSGDLLVGGSGTDTLEGGSGNDTLVAGTGNNVLNGGSGSNTYVFGLGGGADQITQVSGSDTLVFGPGITAANLTVTAELGANNQNNLVIQYDANGAVTVDGGLSGMLGLVEFADGSVVTLSQLIAQSHAVTADIAGPAGDLLFSGSGNALLTGGAGNDTVYGWGSNDTLVGGASADTLVGGGNNTFIVNNAADVVTAQPNTGNNTVLSSVSYVQPENVQNLTLTGSANLTATGNNQSGVLTSNSGIDTLIGGTGNDTFVVNNTADVVTEQPNTGNNTVLSSVSYVQPENVQNLTLTGSANLTATGNNQSGVLTSNSGIDTLIGGTGNDTFVVNNTADVVTEQPNTGNNTVLSSVSYVQPENVQNLTLTGSANLTVTGNDQAGTLTGNSGNDTLIAGSAIDTLIGGTGNDTFVVNNTADVVTEQPNTGNNTVLSSVSYVQPENVQNLTLTGSANLTVTGNDQAGTLTGNSGNDTLIAGSAIDTLIGGTGNDTFVVNNTADVVTEQPNTGNNTVLSSVSYVQPGNVQNLTLSGTANLTANGSNESGVLTANGGNDTLIAGSGSDTLVGGAGTDTYLMHFGMGAATAVSTSTQGAVVQLEPGLSFADLTASRQGNDLLLQITGTSSSMLVKNYFASPSWTITDSVGQSETGQQLLAATTQQQSESLVSRMETAFLISTQAGIVEKWVSQGYTLQPNGTWATPQNLYPISATSMVITKTGAGTEVLVQKSLSGKVTTTSYAVPIAIAPTTSWIPNSLYSFSNGSEIPYAVSDTSASLNVVPVTVSAPTFFAAASSANSVTRGWRTLQVSWTQAGSSSTSSVPLNFTEPYGQQYVPVNTSLGNVVDSYLEYTGVMKSVWTSYNASVSAIQPSSAYSVNENYAALSPALSAAYRDYQTLDTIENITVDGGDHTVNAGAWTVVNSTTGNDTIYDAGFAYGGSGNDTMIGGGTLVGGSGNDLLAYGAKMMAGTGNDTIFGGSEVPNASPATSTTIINADSTGHDVIGDSANDTTAVLNAFYGAMGITDWRDRYLHGGLYGVVTGYQSLLQSSVTSLIAYRPSVVYVDQQQAMADAAAQGLTWQQAVAQGVVTYMKPLPVLAVPGDNSWQPSSYYATANIPEVTIAANDYAMLAKYYADGTIPSTNTVAFGAGISLANLHFSWGQVTGQIGGPDAGGTPSLYTTLNISWAPNQSVQVMIPHASDPLGSGVQEFTFANGTQMTMAQMIALAPAAPTFDPQLPSETFTFSAGMGQQIVGDHIGSIQFAAGITSSDITVAHSGNDLLIYDNNGADVLRVSNWFSHPNAMPTVSATFANGTTWSASELTSLGLVQDYAAGDQTLTALPGFTNTLIASANDTLVGASGHDTFVYNQGDGTVVINAPIGNNTLEFGAGITSSMITLGVGPQDQLVLHVGTQGEVEIDGFVPSNALNTSAIQKIVFLDPSVLTYDQLVQRGFDIYAGTGNVSITGTNLTNRLYGGAGQDTLIGSGTADTLFAGTGVDTLMGGTGQETFVVNNTADVIVEKTVNTSDTVLTSVNYVQPENVRNLTLTGTANLTATGNAQAGILTGNTGNDTLFAGSGNDTLVAGSGVDTLVGGTGNDTFVVNNTADVVTDSPNTGTNTVLSSVNYVQPENVQSLTLTGATNLTATGNNQSGVLTANSGNDTLISGTGVDTLVGGVGNDTFVVNNASDVITEAPGAGISTVFSSVSYTLPANLENLTLTGTANLTATGNNVNDVITGNAGRDTLIAGSGNDTLVAGSGVDTLIGGAGNDTFVVNNTADVVTEAANAGNDTVLSSVSYVQPQNVRNLTLTGSASLTATGNAQAGVLTANAGNDTLISGTGVDTLVGGVGNDTFVVNNTADMVTEAANAGNDTVLSSVSYVQPQNVQNLTLTGSANLTATGNNQAGTLTGNAGNDTLVAGSGNDTLVAGTGIDTLIGGSGHTTFVVNNARDVIIEPRGGTATILSSVSYRMPANTTTLTLTGSNNLVGMGNGSNDVITGNAGRDTLIGGFGNDTLVAGSGIDTLIGGFGSDTFVVNNTADVVRAFFHRGEDTVLSSVSYVQPENVQNLTLMGTANLTATGNNEGGVITGNSGRDTLIAGNGSDTLVSGSGVDSLVGGLGRDTFVVNNAADVVSVPSNASARGFLGWGIFAGRSGAHIAGVPFDGGGSDTVLSSVSYVQPENVRNLTLTGSANLTATGNNQAGILTGNAGRDTVIAGSGNDTLIAGSGVDTLVGGAGNDTFVVNNEADVVTETASSGDNTVFSSVDYVQPENVRNLTLTGTANLTATGNAQMGVLQANSGNDTLISGTGIETLVGGSGHTTFVINNAQDTIIEPWNGTATIQSSVSYVLPQNVSTLTLIGTASVTGKGNAFNDVLTANAGRDTLIAGNGRDTLISGSGVDSLVGGLGRDTFVVNNAADVVSVPSEAQASRFARGFFGGGRSAPFGGAYDGQGSDTVLSSVDFIQPENVQNLTLTGSASLTATGNNQAGTLTANAGNDLLIAGSGRDTLIGGAGVDVLQGGSGWDMVSDLKGPAALVAGSGGGVLNGGPFSDFFAAGADKTTVITQGGHSVIGFNAGDGALTIQAANAADTLSLGGGISAGALGLEKQGENLLLTIDGREAMTFSDWYAGTNHQSVVTLQILEGASSTSNASSSNPLINKKVETFDFTKLVAEFTNAQATHRAQRGWSLANALVGAQLAGHDTAALGGDLAYEYGTRGHLTGMNLTAADNVLTNGQFGVSAQTLHPWGTISGPGPALK</sequence>
<comment type="caution">
    <text evidence="4">The sequence shown here is derived from an EMBL/GenBank/DDBJ whole genome shotgun (WGS) entry which is preliminary data.</text>
</comment>
<evidence type="ECO:0000313" key="5">
    <source>
        <dbReference type="Proteomes" id="UP000253250"/>
    </source>
</evidence>
<evidence type="ECO:0000313" key="4">
    <source>
        <dbReference type="EMBL" id="RCN55741.1"/>
    </source>
</evidence>
<dbReference type="PROSITE" id="PS00330">
    <property type="entry name" value="HEMOLYSIN_CALCIUM"/>
    <property type="match status" value="12"/>
</dbReference>
<dbReference type="GO" id="GO:0005509">
    <property type="term" value="F:calcium ion binding"/>
    <property type="evidence" value="ECO:0007669"/>
    <property type="project" value="InterPro"/>
</dbReference>
<dbReference type="InterPro" id="IPR001343">
    <property type="entry name" value="Hemolysn_Ca-bd"/>
</dbReference>
<dbReference type="InterPro" id="IPR050557">
    <property type="entry name" value="RTX_toxin/Mannuronan_C5-epim"/>
</dbReference>
<dbReference type="PRINTS" id="PR00313">
    <property type="entry name" value="CABNDNGRPT"/>
</dbReference>
<comment type="subcellular location">
    <subcellularLocation>
        <location evidence="1">Secreted</location>
    </subcellularLocation>
</comment>
<dbReference type="Gene3D" id="3.40.50.1820">
    <property type="entry name" value="alpha/beta hydrolase"/>
    <property type="match status" value="1"/>
</dbReference>
<dbReference type="InterPro" id="IPR029058">
    <property type="entry name" value="AB_hydrolase_fold"/>
</dbReference>
<organism evidence="4 5">
    <name type="scientific">Acidiferrobacter thiooxydans</name>
    <dbReference type="NCBI Taxonomy" id="163359"/>
    <lineage>
        <taxon>Bacteria</taxon>
        <taxon>Pseudomonadati</taxon>
        <taxon>Pseudomonadota</taxon>
        <taxon>Gammaproteobacteria</taxon>
        <taxon>Acidiferrobacterales</taxon>
        <taxon>Acidiferrobacteraceae</taxon>
        <taxon>Acidiferrobacter</taxon>
    </lineage>
</organism>
<dbReference type="Gene3D" id="2.150.10.10">
    <property type="entry name" value="Serralysin-like metalloprotease, C-terminal"/>
    <property type="match status" value="17"/>
</dbReference>
<dbReference type="InterPro" id="IPR011049">
    <property type="entry name" value="Serralysin-like_metalloprot_C"/>
</dbReference>
<evidence type="ECO:0000256" key="1">
    <source>
        <dbReference type="ARBA" id="ARBA00004613"/>
    </source>
</evidence>